<dbReference type="EMBL" id="CP000828">
    <property type="protein sequence ID" value="ABW27648.1"/>
    <property type="molecule type" value="Genomic_DNA"/>
</dbReference>
<proteinExistence type="predicted"/>
<keyword evidence="3" id="KW-1185">Reference proteome</keyword>
<organism evidence="2 3">
    <name type="scientific">Acaryochloris marina (strain MBIC 11017)</name>
    <dbReference type="NCBI Taxonomy" id="329726"/>
    <lineage>
        <taxon>Bacteria</taxon>
        <taxon>Bacillati</taxon>
        <taxon>Cyanobacteriota</taxon>
        <taxon>Cyanophyceae</taxon>
        <taxon>Acaryochloridales</taxon>
        <taxon>Acaryochloridaceae</taxon>
        <taxon>Acaryochloris</taxon>
    </lineage>
</organism>
<dbReference type="OrthoDB" id="510625at2"/>
<evidence type="ECO:0000313" key="3">
    <source>
        <dbReference type="Proteomes" id="UP000000268"/>
    </source>
</evidence>
<dbReference type="KEGG" id="amr:AM1_2641"/>
<dbReference type="RefSeq" id="WP_012163099.1">
    <property type="nucleotide sequence ID" value="NC_009925.1"/>
</dbReference>
<evidence type="ECO:0000313" key="2">
    <source>
        <dbReference type="EMBL" id="ABW27648.1"/>
    </source>
</evidence>
<dbReference type="AlphaFoldDB" id="B0C6U4"/>
<gene>
    <name evidence="2" type="ordered locus">AM1_2641</name>
</gene>
<keyword evidence="1" id="KW-0472">Membrane</keyword>
<keyword evidence="1" id="KW-1133">Transmembrane helix</keyword>
<accession>B0C6U4</accession>
<name>B0C6U4_ACAM1</name>
<keyword evidence="1" id="KW-0812">Transmembrane</keyword>
<sequence length="234" mass="26467">MTGIRNLDNLQALRLTTDDLEAQTAFTTTSFWVGSLWGGVYRLSVWRQPQHWLRVLGVEMIALALLGMLSVPVGLIPLRDTAHPHRFLQVTGTATGLMFASWHLYLWHRTQTLRPLLQLLDDIDQYNQLVETVILLAGLTQANPSALTADHTLILDVLHTSRTSLVTALNLERLIRQHQRLIHRNQALLDLDQALITLKGLELQDQAQDYQDVIQAALQISTKVQTTMRQLSQS</sequence>
<dbReference type="STRING" id="329726.AM1_2641"/>
<dbReference type="HOGENOM" id="CLU_100484_1_0_3"/>
<reference evidence="2 3" key="1">
    <citation type="journal article" date="2008" name="Proc. Natl. Acad. Sci. U.S.A.">
        <title>Niche adaptation and genome expansion in the chlorophyll d-producing cyanobacterium Acaryochloris marina.</title>
        <authorList>
            <person name="Swingley W.D."/>
            <person name="Chen M."/>
            <person name="Cheung P.C."/>
            <person name="Conrad A.L."/>
            <person name="Dejesa L.C."/>
            <person name="Hao J."/>
            <person name="Honchak B.M."/>
            <person name="Karbach L.E."/>
            <person name="Kurdoglu A."/>
            <person name="Lahiri S."/>
            <person name="Mastrian S.D."/>
            <person name="Miyashita H."/>
            <person name="Page L."/>
            <person name="Ramakrishna P."/>
            <person name="Satoh S."/>
            <person name="Sattley W.M."/>
            <person name="Shimada Y."/>
            <person name="Taylor H.L."/>
            <person name="Tomo T."/>
            <person name="Tsuchiya T."/>
            <person name="Wang Z.T."/>
            <person name="Raymond J."/>
            <person name="Mimuro M."/>
            <person name="Blankenship R.E."/>
            <person name="Touchman J.W."/>
        </authorList>
    </citation>
    <scope>NUCLEOTIDE SEQUENCE [LARGE SCALE GENOMIC DNA]</scope>
    <source>
        <strain evidence="3">MBIC 11017</strain>
    </source>
</reference>
<dbReference type="Proteomes" id="UP000000268">
    <property type="component" value="Chromosome"/>
</dbReference>
<feature type="transmembrane region" description="Helical" evidence="1">
    <location>
        <begin position="87"/>
        <end position="107"/>
    </location>
</feature>
<protein>
    <submittedName>
        <fullName evidence="2">Uncharacterized protein</fullName>
    </submittedName>
</protein>
<feature type="transmembrane region" description="Helical" evidence="1">
    <location>
        <begin position="52"/>
        <end position="75"/>
    </location>
</feature>
<evidence type="ECO:0000256" key="1">
    <source>
        <dbReference type="SAM" id="Phobius"/>
    </source>
</evidence>